<comment type="caution">
    <text evidence="4">The sequence shown here is derived from an EMBL/GenBank/DDBJ whole genome shotgun (WGS) entry which is preliminary data.</text>
</comment>
<protein>
    <recommendedName>
        <fullName evidence="3">Ig-like domain-containing protein</fullName>
    </recommendedName>
</protein>
<dbReference type="eggNOG" id="COG0841">
    <property type="taxonomic scope" value="Bacteria"/>
</dbReference>
<evidence type="ECO:0000256" key="1">
    <source>
        <dbReference type="SAM" id="MobiDB-lite"/>
    </source>
</evidence>
<feature type="compositionally biased region" description="Polar residues" evidence="1">
    <location>
        <begin position="227"/>
        <end position="245"/>
    </location>
</feature>
<keyword evidence="2" id="KW-0812">Transmembrane</keyword>
<dbReference type="Proteomes" id="UP000003434">
    <property type="component" value="Unassembled WGS sequence"/>
</dbReference>
<proteinExistence type="predicted"/>
<dbReference type="RefSeq" id="WP_008751970.1">
    <property type="nucleotide sequence ID" value="NZ_GL622296.1"/>
</dbReference>
<feature type="domain" description="Ig-like" evidence="3">
    <location>
        <begin position="487"/>
        <end position="612"/>
    </location>
</feature>
<feature type="compositionally biased region" description="Basic and acidic residues" evidence="1">
    <location>
        <begin position="246"/>
        <end position="260"/>
    </location>
</feature>
<sequence length="833" mass="91448">MNIKSRDRKVIAVIICICFVIQIVFRSFSFDSIATPSDTVIALIFRDTNGYHIRNISSFLESDGTITMPTPRDLGDTNDESYSNWSPVLIENSFENVKKVIMNGGRLDIEDYDVSNPPTLATSSVATPSIATSTNSPGGDLVIRAGFSPLSNEESANTSITIYRSNVMFGIGNRVRIAKRNRLNVISDDMKRFISKNGNKNQIFFLAVQPPVEEVQDNEPSAVPESRPSSENIRSANMSRTLSSTEEIRIFEGRRTERLPAESTSVEPPSIESPSIEETRTNEVLSTEESRQDIQAETNPTSEVQNNVEESRAETNTAYNITSSGKHNSSGSVTSNIRTNVSNGVSDEGDTNRFASNKAESQSTLPAVLQNNYVEGNTNVENNVNLGNSANITNTEKVFTPMGNGTVKNSYSGVKSGVSIRNENSGSNGFINTKSTSVNISDDNFDADNYSVTVYKKVDGKEVLSNAKYSWSRDGGSHKANILFDDDGEYRIAVVKNNAESQSDKVKFEQKVNVDSTAPYITISGVEDLTANARTVSPVVNYSDVNIDLVKSKVTLTSVADGKVRELLYKAKKQGGGYVLNLDPIYIDDNYVLTVSIYDLAGNVTEKKVNFSVNKNGATFKFKPEELAGAYTNKPFTPSIEVWNTDEISIVSATVNGMDEPYEFVDGELRFLNSINKDGKYIFNLEVSDTAGNKSSMKPVEVIYDATKPVCIINGVEDGKSYEGNVNIILSTELPGDEIDSVWLDNRLLGKGEYKLNKGKAELTVDTEGNHIIKVQAKDKAGNLSDIETVSFEIKIPNIKLSSIKLLPWAVILLGLSIGFVVVYRKRKYGKKQ</sequence>
<dbReference type="HOGENOM" id="CLU_363618_0_0_9"/>
<dbReference type="AlphaFoldDB" id="E6LQH1"/>
<reference evidence="4 5" key="1">
    <citation type="submission" date="2010-12" db="EMBL/GenBank/DDBJ databases">
        <authorList>
            <person name="Muzny D."/>
            <person name="Qin X."/>
            <person name="Deng J."/>
            <person name="Jiang H."/>
            <person name="Liu Y."/>
            <person name="Qu J."/>
            <person name="Song X.-Z."/>
            <person name="Zhang L."/>
            <person name="Thornton R."/>
            <person name="Coyle M."/>
            <person name="Francisco L."/>
            <person name="Jackson L."/>
            <person name="Javaid M."/>
            <person name="Korchina V."/>
            <person name="Kovar C."/>
            <person name="Mata R."/>
            <person name="Mathew T."/>
            <person name="Ngo R."/>
            <person name="Nguyen L."/>
            <person name="Nguyen N."/>
            <person name="Okwuonu G."/>
            <person name="Ongeri F."/>
            <person name="Pham C."/>
            <person name="Simmons D."/>
            <person name="Wilczek-Boney K."/>
            <person name="Hale W."/>
            <person name="Jakkamsetti A."/>
            <person name="Pham P."/>
            <person name="Ruth R."/>
            <person name="San Lucas F."/>
            <person name="Warren J."/>
            <person name="Zhang J."/>
            <person name="Zhao Z."/>
            <person name="Zhou C."/>
            <person name="Zhu D."/>
            <person name="Lee S."/>
            <person name="Bess C."/>
            <person name="Blankenburg K."/>
            <person name="Forbes L."/>
            <person name="Fu Q."/>
            <person name="Gubbala S."/>
            <person name="Hirani K."/>
            <person name="Jayaseelan J.C."/>
            <person name="Lara F."/>
            <person name="Munidasa M."/>
            <person name="Palculict T."/>
            <person name="Patil S."/>
            <person name="Pu L.-L."/>
            <person name="Saada N."/>
            <person name="Tang L."/>
            <person name="Weissenberger G."/>
            <person name="Zhu Y."/>
            <person name="Hemphill L."/>
            <person name="Shang Y."/>
            <person name="Youmans B."/>
            <person name="Ayvaz T."/>
            <person name="Ross M."/>
            <person name="Santibanez J."/>
            <person name="Aqrawi P."/>
            <person name="Gross S."/>
            <person name="Joshi V."/>
            <person name="Fowler G."/>
            <person name="Nazareth L."/>
            <person name="Reid J."/>
            <person name="Worley K."/>
            <person name="Petrosino J."/>
            <person name="Highlander S."/>
            <person name="Gibbs R."/>
        </authorList>
    </citation>
    <scope>NUCLEOTIDE SEQUENCE [LARGE SCALE GENOMIC DNA]</scope>
    <source>
        <strain evidence="4 5">DSM 3986</strain>
    </source>
</reference>
<keyword evidence="2" id="KW-0472">Membrane</keyword>
<name>E6LQH1_9FIRM</name>
<evidence type="ECO:0000256" key="2">
    <source>
        <dbReference type="SAM" id="Phobius"/>
    </source>
</evidence>
<accession>E6LQH1</accession>
<feature type="region of interest" description="Disordered" evidence="1">
    <location>
        <begin position="215"/>
        <end position="308"/>
    </location>
</feature>
<feature type="compositionally biased region" description="Polar residues" evidence="1">
    <location>
        <begin position="295"/>
        <end position="308"/>
    </location>
</feature>
<dbReference type="EMBL" id="AEPW01000085">
    <property type="protein sequence ID" value="EFU75910.1"/>
    <property type="molecule type" value="Genomic_DNA"/>
</dbReference>
<feature type="compositionally biased region" description="Low complexity" evidence="1">
    <location>
        <begin position="262"/>
        <end position="276"/>
    </location>
</feature>
<evidence type="ECO:0000259" key="3">
    <source>
        <dbReference type="Pfam" id="PF13750"/>
    </source>
</evidence>
<keyword evidence="2" id="KW-1133">Transmembrane helix</keyword>
<evidence type="ECO:0000313" key="4">
    <source>
        <dbReference type="EMBL" id="EFU75910.1"/>
    </source>
</evidence>
<dbReference type="InterPro" id="IPR022038">
    <property type="entry name" value="Ig-like_bact"/>
</dbReference>
<evidence type="ECO:0000313" key="5">
    <source>
        <dbReference type="Proteomes" id="UP000003434"/>
    </source>
</evidence>
<gene>
    <name evidence="4" type="ORF">HMPREF0381_2206</name>
</gene>
<feature type="transmembrane region" description="Helical" evidence="2">
    <location>
        <begin position="806"/>
        <end position="824"/>
    </location>
</feature>
<organism evidence="4 5">
    <name type="scientific">Lachnoanaerobaculum saburreum DSM 3986</name>
    <dbReference type="NCBI Taxonomy" id="887325"/>
    <lineage>
        <taxon>Bacteria</taxon>
        <taxon>Bacillati</taxon>
        <taxon>Bacillota</taxon>
        <taxon>Clostridia</taxon>
        <taxon>Lachnospirales</taxon>
        <taxon>Lachnospiraceae</taxon>
        <taxon>Lachnoanaerobaculum</taxon>
    </lineage>
</organism>
<dbReference type="Pfam" id="PF13750">
    <property type="entry name" value="Big_3_3"/>
    <property type="match status" value="1"/>
</dbReference>